<feature type="transmembrane region" description="Helical" evidence="1">
    <location>
        <begin position="7"/>
        <end position="29"/>
    </location>
</feature>
<feature type="transmembrane region" description="Helical" evidence="1">
    <location>
        <begin position="343"/>
        <end position="362"/>
    </location>
</feature>
<dbReference type="AlphaFoldDB" id="A0A8H4PFI5"/>
<organism evidence="2 3">
    <name type="scientific">Fusarium albosuccineum</name>
    <dbReference type="NCBI Taxonomy" id="1237068"/>
    <lineage>
        <taxon>Eukaryota</taxon>
        <taxon>Fungi</taxon>
        <taxon>Dikarya</taxon>
        <taxon>Ascomycota</taxon>
        <taxon>Pezizomycotina</taxon>
        <taxon>Sordariomycetes</taxon>
        <taxon>Hypocreomycetidae</taxon>
        <taxon>Hypocreales</taxon>
        <taxon>Nectriaceae</taxon>
        <taxon>Fusarium</taxon>
        <taxon>Fusarium decemcellulare species complex</taxon>
    </lineage>
</organism>
<feature type="transmembrane region" description="Helical" evidence="1">
    <location>
        <begin position="430"/>
        <end position="453"/>
    </location>
</feature>
<protein>
    <submittedName>
        <fullName evidence="2">Uncharacterized protein</fullName>
    </submittedName>
</protein>
<feature type="transmembrane region" description="Helical" evidence="1">
    <location>
        <begin position="538"/>
        <end position="559"/>
    </location>
</feature>
<feature type="transmembrane region" description="Helical" evidence="1">
    <location>
        <begin position="317"/>
        <end position="337"/>
    </location>
</feature>
<feature type="transmembrane region" description="Helical" evidence="1">
    <location>
        <begin position="400"/>
        <end position="418"/>
    </location>
</feature>
<evidence type="ECO:0000256" key="1">
    <source>
        <dbReference type="SAM" id="Phobius"/>
    </source>
</evidence>
<keyword evidence="1" id="KW-0472">Membrane</keyword>
<sequence>MADHTQVLPLLAHLFRSLMSTWIVFVSFWDTCWAQIPNSDAGQYPSGVVTLMVASWLFFKNSTSALYGVLPQYWLVPGLQTARKQVRDGLRRVECCKKNCYGGLPNDIIDEAEKLRRRFADRGIKLEEASKEIVASGCWSFSILAEARDEDVRRGSELFLSSPVQKDMETQWISEFDCWVQNVNADVWRFHLYGDYLTLAELMDKSVVVKTVDAISVRAGGRRRTMDFRSVPGLLAHSVAASAARDTQRCIAFEAMLIAIWAGVASVNHKGPETVHNTPQGQWANPVLVPASTPKLRAATPPPSFNIAYEPIEAHGLWVYIILIIVARVVISGATALGTSGSLWFAVFIGLYLTNSSAAGSFGREDYDARADCGLICGEGFYMNFSRDTMPLHVKFHDKLESISVIVSMVAVVVIRLFKLRLRFLLGYGAWVASAPWQMVPGILLSTWASVVYGSELIDNLDRRRPESKDRKFVWYKAFILASCVACVCLGLASVSTAYGEFPRAIGFRWAAYGVAEFHSWHVGIYEFGIGKVDGPDMWFAASSTLAAMWGAALLAIAADLGESLF</sequence>
<evidence type="ECO:0000313" key="3">
    <source>
        <dbReference type="Proteomes" id="UP000554235"/>
    </source>
</evidence>
<keyword evidence="1" id="KW-1133">Transmembrane helix</keyword>
<keyword evidence="1" id="KW-0812">Transmembrane</keyword>
<evidence type="ECO:0000313" key="2">
    <source>
        <dbReference type="EMBL" id="KAF4470715.1"/>
    </source>
</evidence>
<reference evidence="2 3" key="1">
    <citation type="submission" date="2020-01" db="EMBL/GenBank/DDBJ databases">
        <title>Identification and distribution of gene clusters putatively required for synthesis of sphingolipid metabolism inhibitors in phylogenetically diverse species of the filamentous fungus Fusarium.</title>
        <authorList>
            <person name="Kim H.-S."/>
            <person name="Busman M."/>
            <person name="Brown D.W."/>
            <person name="Divon H."/>
            <person name="Uhlig S."/>
            <person name="Proctor R.H."/>
        </authorList>
    </citation>
    <scope>NUCLEOTIDE SEQUENCE [LARGE SCALE GENOMIC DNA]</scope>
    <source>
        <strain evidence="2 3">NRRL 20459</strain>
    </source>
</reference>
<feature type="transmembrane region" description="Helical" evidence="1">
    <location>
        <begin position="41"/>
        <end position="59"/>
    </location>
</feature>
<gene>
    <name evidence="2" type="ORF">FALBO_2385</name>
</gene>
<dbReference type="Proteomes" id="UP000554235">
    <property type="component" value="Unassembled WGS sequence"/>
</dbReference>
<dbReference type="OrthoDB" id="5078021at2759"/>
<accession>A0A8H4PFI5</accession>
<proteinExistence type="predicted"/>
<comment type="caution">
    <text evidence="2">The sequence shown here is derived from an EMBL/GenBank/DDBJ whole genome shotgun (WGS) entry which is preliminary data.</text>
</comment>
<keyword evidence="3" id="KW-1185">Reference proteome</keyword>
<dbReference type="EMBL" id="JAADYS010000306">
    <property type="protein sequence ID" value="KAF4470715.1"/>
    <property type="molecule type" value="Genomic_DNA"/>
</dbReference>
<feature type="transmembrane region" description="Helical" evidence="1">
    <location>
        <begin position="474"/>
        <end position="495"/>
    </location>
</feature>
<name>A0A8H4PFI5_9HYPO</name>